<gene>
    <name evidence="1" type="ORF">DEE74_17885</name>
</gene>
<sequence length="133" mass="14215">MRTSLRRLWMTGFLVVAFLTVQLAAAAYACAGSLYSVSAMNGMAGMTESCPEMAAMAQKDSEKRDGLCLEHCQFNAKSADHFSPQSPAFLPVLVSVVEPAPVSAANYVAHVHEGAVARAPPPPLTILHCCYRT</sequence>
<evidence type="ECO:0000313" key="1">
    <source>
        <dbReference type="EMBL" id="MBX3891736.1"/>
    </source>
</evidence>
<organism evidence="1 2">
    <name type="scientific">Ralstonia pickettii</name>
    <name type="common">Burkholderia pickettii</name>
    <dbReference type="NCBI Taxonomy" id="329"/>
    <lineage>
        <taxon>Bacteria</taxon>
        <taxon>Pseudomonadati</taxon>
        <taxon>Pseudomonadota</taxon>
        <taxon>Betaproteobacteria</taxon>
        <taxon>Burkholderiales</taxon>
        <taxon>Burkholderiaceae</taxon>
        <taxon>Ralstonia</taxon>
    </lineage>
</organism>
<proteinExistence type="predicted"/>
<comment type="caution">
    <text evidence="1">The sequence shown here is derived from an EMBL/GenBank/DDBJ whole genome shotgun (WGS) entry which is preliminary data.</text>
</comment>
<dbReference type="RefSeq" id="WP_024973574.1">
    <property type="nucleotide sequence ID" value="NZ_QGCB01000010.1"/>
</dbReference>
<name>A0A9Q3LPS1_RALPI</name>
<dbReference type="Proteomes" id="UP001199322">
    <property type="component" value="Unassembled WGS sequence"/>
</dbReference>
<dbReference type="AlphaFoldDB" id="A0A9Q3LPS1"/>
<protein>
    <submittedName>
        <fullName evidence="1">Copper resistance protein</fullName>
    </submittedName>
</protein>
<dbReference type="EMBL" id="QGBI01000017">
    <property type="protein sequence ID" value="MBX3891736.1"/>
    <property type="molecule type" value="Genomic_DNA"/>
</dbReference>
<evidence type="ECO:0000313" key="2">
    <source>
        <dbReference type="Proteomes" id="UP001199322"/>
    </source>
</evidence>
<reference evidence="1" key="1">
    <citation type="submission" date="2018-06" db="EMBL/GenBank/DDBJ databases">
        <authorList>
            <person name="O'Rourke A."/>
        </authorList>
    </citation>
    <scope>NUCLEOTIDE SEQUENCE</scope>
    <source>
        <strain evidence="1">132550021-3</strain>
    </source>
</reference>
<dbReference type="PROSITE" id="PS51257">
    <property type="entry name" value="PROKAR_LIPOPROTEIN"/>
    <property type="match status" value="1"/>
</dbReference>
<accession>A0A9Q3LPS1</accession>